<feature type="domain" description="RNase H type-1" evidence="2">
    <location>
        <begin position="47"/>
        <end position="149"/>
    </location>
</feature>
<name>A0AAW2BW76_9ROSI</name>
<keyword evidence="4" id="KW-1185">Reference proteome</keyword>
<evidence type="ECO:0000259" key="2">
    <source>
        <dbReference type="Pfam" id="PF13456"/>
    </source>
</evidence>
<dbReference type="EMBL" id="JAZDWU010000010">
    <property type="protein sequence ID" value="KAK9989508.1"/>
    <property type="molecule type" value="Genomic_DNA"/>
</dbReference>
<organism evidence="3 4">
    <name type="scientific">Lithocarpus litseifolius</name>
    <dbReference type="NCBI Taxonomy" id="425828"/>
    <lineage>
        <taxon>Eukaryota</taxon>
        <taxon>Viridiplantae</taxon>
        <taxon>Streptophyta</taxon>
        <taxon>Embryophyta</taxon>
        <taxon>Tracheophyta</taxon>
        <taxon>Spermatophyta</taxon>
        <taxon>Magnoliopsida</taxon>
        <taxon>eudicotyledons</taxon>
        <taxon>Gunneridae</taxon>
        <taxon>Pentapetalae</taxon>
        <taxon>rosids</taxon>
        <taxon>fabids</taxon>
        <taxon>Fagales</taxon>
        <taxon>Fagaceae</taxon>
        <taxon>Lithocarpus</taxon>
    </lineage>
</organism>
<dbReference type="InterPro" id="IPR036397">
    <property type="entry name" value="RNaseH_sf"/>
</dbReference>
<evidence type="ECO:0000313" key="3">
    <source>
        <dbReference type="EMBL" id="KAK9989508.1"/>
    </source>
</evidence>
<dbReference type="GO" id="GO:0004523">
    <property type="term" value="F:RNA-DNA hybrid ribonuclease activity"/>
    <property type="evidence" value="ECO:0007669"/>
    <property type="project" value="InterPro"/>
</dbReference>
<comment type="caution">
    <text evidence="3">The sequence shown here is derived from an EMBL/GenBank/DDBJ whole genome shotgun (WGS) entry which is preliminary data.</text>
</comment>
<dbReference type="InterPro" id="IPR052929">
    <property type="entry name" value="RNase_H-like_EbsB-rel"/>
</dbReference>
<reference evidence="3 4" key="1">
    <citation type="submission" date="2024-01" db="EMBL/GenBank/DDBJ databases">
        <title>A telomere-to-telomere, gap-free genome of sweet tea (Lithocarpus litseifolius).</title>
        <authorList>
            <person name="Zhou J."/>
        </authorList>
    </citation>
    <scope>NUCLEOTIDE SEQUENCE [LARGE SCALE GENOMIC DNA]</scope>
    <source>
        <strain evidence="3">Zhou-2022a</strain>
        <tissue evidence="3">Leaf</tissue>
    </source>
</reference>
<accession>A0AAW2BW76</accession>
<feature type="compositionally biased region" description="Basic and acidic residues" evidence="1">
    <location>
        <begin position="1"/>
        <end position="23"/>
    </location>
</feature>
<feature type="region of interest" description="Disordered" evidence="1">
    <location>
        <begin position="1"/>
        <end position="45"/>
    </location>
</feature>
<evidence type="ECO:0000313" key="4">
    <source>
        <dbReference type="Proteomes" id="UP001459277"/>
    </source>
</evidence>
<protein>
    <recommendedName>
        <fullName evidence="2">RNase H type-1 domain-containing protein</fullName>
    </recommendedName>
</protein>
<dbReference type="GO" id="GO:0003676">
    <property type="term" value="F:nucleic acid binding"/>
    <property type="evidence" value="ECO:0007669"/>
    <property type="project" value="InterPro"/>
</dbReference>
<gene>
    <name evidence="3" type="ORF">SO802_029747</name>
</gene>
<dbReference type="InterPro" id="IPR002156">
    <property type="entry name" value="RNaseH_domain"/>
</dbReference>
<dbReference type="Pfam" id="PF13456">
    <property type="entry name" value="RVT_3"/>
    <property type="match status" value="1"/>
</dbReference>
<dbReference type="AlphaFoldDB" id="A0AAW2BW76"/>
<proteinExistence type="predicted"/>
<dbReference type="Proteomes" id="UP001459277">
    <property type="component" value="Unassembled WGS sequence"/>
</dbReference>
<dbReference type="PANTHER" id="PTHR47074">
    <property type="entry name" value="BNAC02G40300D PROTEIN"/>
    <property type="match status" value="1"/>
</dbReference>
<dbReference type="Gene3D" id="3.30.420.10">
    <property type="entry name" value="Ribonuclease H-like superfamily/Ribonuclease H"/>
    <property type="match status" value="1"/>
</dbReference>
<evidence type="ECO:0000256" key="1">
    <source>
        <dbReference type="SAM" id="MobiDB-lite"/>
    </source>
</evidence>
<sequence>MDRLKRSGSEVDQQRGSKADRRLGMAGGSVTSSFSGNDIEDESGRRRDCKGQVIAALCKYLQGRFPAKQVEVVAMEQGVLLVQEMQLSRVFLEGDALAVIQAINDNSTGSDLGHIFQGIQQARETIEFYTFKHLNKDHNVATHELSQFARRNEITCHWKGLTPPAVSLLIQSDML</sequence>
<dbReference type="PANTHER" id="PTHR47074:SF48">
    <property type="entry name" value="POLYNUCLEOTIDYL TRANSFERASE, RIBONUCLEASE H-LIKE SUPERFAMILY PROTEIN"/>
    <property type="match status" value="1"/>
</dbReference>